<proteinExistence type="predicted"/>
<protein>
    <submittedName>
        <fullName evidence="1">Uncharacterized protein</fullName>
    </submittedName>
</protein>
<reference evidence="1 2" key="1">
    <citation type="submission" date="2024-02" db="EMBL/GenBank/DDBJ databases">
        <authorList>
            <person name="Daric V."/>
            <person name="Darras S."/>
        </authorList>
    </citation>
    <scope>NUCLEOTIDE SEQUENCE [LARGE SCALE GENOMIC DNA]</scope>
</reference>
<gene>
    <name evidence="1" type="ORF">CVLEPA_LOCUS23972</name>
</gene>
<evidence type="ECO:0000313" key="1">
    <source>
        <dbReference type="EMBL" id="CAK8691411.1"/>
    </source>
</evidence>
<dbReference type="EMBL" id="CAWYQH010000119">
    <property type="protein sequence ID" value="CAK8691411.1"/>
    <property type="molecule type" value="Genomic_DNA"/>
</dbReference>
<organism evidence="1 2">
    <name type="scientific">Clavelina lepadiformis</name>
    <name type="common">Light-bulb sea squirt</name>
    <name type="synonym">Ascidia lepadiformis</name>
    <dbReference type="NCBI Taxonomy" id="159417"/>
    <lineage>
        <taxon>Eukaryota</taxon>
        <taxon>Metazoa</taxon>
        <taxon>Chordata</taxon>
        <taxon>Tunicata</taxon>
        <taxon>Ascidiacea</taxon>
        <taxon>Aplousobranchia</taxon>
        <taxon>Clavelinidae</taxon>
        <taxon>Clavelina</taxon>
    </lineage>
</organism>
<keyword evidence="2" id="KW-1185">Reference proteome</keyword>
<accession>A0ABP0GKN1</accession>
<dbReference type="Proteomes" id="UP001642483">
    <property type="component" value="Unassembled WGS sequence"/>
</dbReference>
<evidence type="ECO:0000313" key="2">
    <source>
        <dbReference type="Proteomes" id="UP001642483"/>
    </source>
</evidence>
<sequence length="149" mass="16433">MAEWSKAPDSSRGLVALYGSRVFWSPNGGVGSNPTSDSWIVFQNVKMLKVIMSLSLWRNGLTRWTSNLEVPGSSPGRGVRMAEWSKAPDSSRGLVALYGSRVFWSPNGGVGSNPTSDSSFGKFYFKYMLTLCRIALKRIVKSNIEKLMS</sequence>
<name>A0ABP0GKN1_CLALP</name>
<comment type="caution">
    <text evidence="1">The sequence shown here is derived from an EMBL/GenBank/DDBJ whole genome shotgun (WGS) entry which is preliminary data.</text>
</comment>